<dbReference type="HOGENOM" id="CLU_000395_3_1_4"/>
<dbReference type="PROSITE" id="PS50979">
    <property type="entry name" value="BC"/>
    <property type="match status" value="1"/>
</dbReference>
<evidence type="ECO:0000256" key="5">
    <source>
        <dbReference type="ARBA" id="ARBA00022741"/>
    </source>
</evidence>
<dbReference type="InterPro" id="IPR005479">
    <property type="entry name" value="CPAse_ATP-bd"/>
</dbReference>
<evidence type="ECO:0000256" key="4">
    <source>
        <dbReference type="ARBA" id="ARBA00022598"/>
    </source>
</evidence>
<evidence type="ECO:0000259" key="12">
    <source>
        <dbReference type="PROSITE" id="PS50979"/>
    </source>
</evidence>
<dbReference type="Pfam" id="PF02785">
    <property type="entry name" value="Biotin_carb_C"/>
    <property type="match status" value="1"/>
</dbReference>
<sequence>MNLPAMKKVLIANRGEIAVRIIRACADYGVKSVAVYADADFDALHARMADEAYGLDGDRPADSYLNIDKLLDVARRSGADAVHPGYGFLSESPTFARAVIDAGLIWIGPTPETIERLGDKVQARKIALAVGAPLVAGTADPVNGAEDVLAFANEHGLPIAVKAAFGGGGRGLKVVWRMEDVADLYESAVREAVTAFGRGECYVEQFLDRPRHVEAQVIADKHGNVVVLGTRDCSLQRRNQKLVEEAPAPFLTDEQRQRIHTSARDICAHAGYVGAGTVEFLLSASGAISFLEVNTRLQVEHPVTEETCGLDLVVEQLRIADGLPLSFDAAPAPRCHAIEFRINAEDVGRGFLPSPGRIATFAAPSGPGVRVDSGVESGSTIPGTFDSLLAKLIVTGATREQAIARARRALAEFRIEGVASVLPFHRAVLAHEDFLGDAEGFKVHTRWIETDFANDLEAAVRPDPLGAVTLHRTAVEIDGRRVSLGLPAELLRGLQSAGAATVDAGQSDHAASASADSVAAPIAGTIQAWKVEDGATVKQGDLIATMEAMKMEMQVLAHRDGVLKQEAAPGKSVAAGATIGRIG</sequence>
<dbReference type="eggNOG" id="COG4770">
    <property type="taxonomic scope" value="Bacteria"/>
</dbReference>
<dbReference type="SUPFAM" id="SSF56059">
    <property type="entry name" value="Glutathione synthetase ATP-binding domain-like"/>
    <property type="match status" value="1"/>
</dbReference>
<dbReference type="CDD" id="cd06850">
    <property type="entry name" value="biotinyl_domain"/>
    <property type="match status" value="1"/>
</dbReference>
<dbReference type="InterPro" id="IPR011053">
    <property type="entry name" value="Single_hybrid_motif"/>
</dbReference>
<proteinExistence type="predicted"/>
<evidence type="ECO:0000259" key="10">
    <source>
        <dbReference type="PROSITE" id="PS50968"/>
    </source>
</evidence>
<dbReference type="Pfam" id="PF00364">
    <property type="entry name" value="Biotin_lipoyl"/>
    <property type="match status" value="1"/>
</dbReference>
<dbReference type="Gene3D" id="3.30.1490.20">
    <property type="entry name" value="ATP-grasp fold, A domain"/>
    <property type="match status" value="1"/>
</dbReference>
<evidence type="ECO:0000256" key="3">
    <source>
        <dbReference type="ARBA" id="ARBA00013263"/>
    </source>
</evidence>
<keyword evidence="5 9" id="KW-0547">Nucleotide-binding</keyword>
<dbReference type="AlphaFoldDB" id="D4XD52"/>
<evidence type="ECO:0000313" key="13">
    <source>
        <dbReference type="EMBL" id="EFF75268.1"/>
    </source>
</evidence>
<dbReference type="PROSITE" id="PS00867">
    <property type="entry name" value="CPSASE_2"/>
    <property type="match status" value="1"/>
</dbReference>
<organism evidence="13 14">
    <name type="scientific">Achromobacter piechaudii ATCC 43553</name>
    <dbReference type="NCBI Taxonomy" id="742159"/>
    <lineage>
        <taxon>Bacteria</taxon>
        <taxon>Pseudomonadati</taxon>
        <taxon>Pseudomonadota</taxon>
        <taxon>Betaproteobacteria</taxon>
        <taxon>Burkholderiales</taxon>
        <taxon>Alcaligenaceae</taxon>
        <taxon>Achromobacter</taxon>
    </lineage>
</organism>
<evidence type="ECO:0000256" key="7">
    <source>
        <dbReference type="ARBA" id="ARBA00023267"/>
    </source>
</evidence>
<dbReference type="Gene3D" id="3.40.50.20">
    <property type="match status" value="1"/>
</dbReference>
<dbReference type="InterPro" id="IPR000089">
    <property type="entry name" value="Biotin_lipoyl"/>
</dbReference>
<dbReference type="GO" id="GO:0004075">
    <property type="term" value="F:biotin carboxylase activity"/>
    <property type="evidence" value="ECO:0007669"/>
    <property type="project" value="UniProtKB-EC"/>
</dbReference>
<dbReference type="EC" id="6.3.4.14" evidence="3"/>
<dbReference type="InterPro" id="IPR016185">
    <property type="entry name" value="PreATP-grasp_dom_sf"/>
</dbReference>
<dbReference type="FunFam" id="3.40.50.20:FF:000010">
    <property type="entry name" value="Propionyl-CoA carboxylase subunit alpha"/>
    <property type="match status" value="1"/>
</dbReference>
<dbReference type="GO" id="GO:0005524">
    <property type="term" value="F:ATP binding"/>
    <property type="evidence" value="ECO:0007669"/>
    <property type="project" value="UniProtKB-UniRule"/>
</dbReference>
<dbReference type="InterPro" id="IPR011054">
    <property type="entry name" value="Rudment_hybrid_motif"/>
</dbReference>
<dbReference type="Gene3D" id="2.40.50.100">
    <property type="match status" value="1"/>
</dbReference>
<protein>
    <recommendedName>
        <fullName evidence="3">biotin carboxylase</fullName>
        <ecNumber evidence="3">6.3.4.14</ecNumber>
    </recommendedName>
</protein>
<dbReference type="PROSITE" id="PS00188">
    <property type="entry name" value="BIOTIN"/>
    <property type="match status" value="1"/>
</dbReference>
<dbReference type="InterPro" id="IPR013815">
    <property type="entry name" value="ATP_grasp_subdomain_1"/>
</dbReference>
<dbReference type="PANTHER" id="PTHR48095:SF2">
    <property type="entry name" value="BIOTIN CARBOXYLASE, CHLOROPLASTIC"/>
    <property type="match status" value="1"/>
</dbReference>
<dbReference type="PATRIC" id="fig|742159.3.peg.4388"/>
<feature type="domain" description="Lipoyl-binding" evidence="10">
    <location>
        <begin position="509"/>
        <end position="583"/>
    </location>
</feature>
<dbReference type="SUPFAM" id="SSF51230">
    <property type="entry name" value="Single hybrid motif"/>
    <property type="match status" value="1"/>
</dbReference>
<dbReference type="SUPFAM" id="SSF52440">
    <property type="entry name" value="PreATP-grasp domain"/>
    <property type="match status" value="1"/>
</dbReference>
<dbReference type="SUPFAM" id="SSF51246">
    <property type="entry name" value="Rudiment single hybrid motif"/>
    <property type="match status" value="1"/>
</dbReference>
<feature type="domain" description="ATP-grasp" evidence="11">
    <location>
        <begin position="120"/>
        <end position="321"/>
    </location>
</feature>
<feature type="domain" description="Biotin carboxylation" evidence="12">
    <location>
        <begin position="5"/>
        <end position="449"/>
    </location>
</feature>
<evidence type="ECO:0000256" key="9">
    <source>
        <dbReference type="PROSITE-ProRule" id="PRU00409"/>
    </source>
</evidence>
<dbReference type="PROSITE" id="PS50968">
    <property type="entry name" value="BIOTINYL_LIPOYL"/>
    <property type="match status" value="1"/>
</dbReference>
<dbReference type="Pfam" id="PF02786">
    <property type="entry name" value="CPSase_L_D2"/>
    <property type="match status" value="1"/>
</dbReference>
<dbReference type="InterPro" id="IPR011764">
    <property type="entry name" value="Biotin_carboxylation_dom"/>
</dbReference>
<comment type="function">
    <text evidence="2">This protein is a component of the acetyl coenzyme A carboxylase complex; first, biotin carboxylase catalyzes the carboxylation of the carrier protein and then the transcarboxylase transfers the carboxyl group to form malonyl-CoA.</text>
</comment>
<keyword evidence="4 13" id="KW-0436">Ligase</keyword>
<dbReference type="PROSITE" id="PS50975">
    <property type="entry name" value="ATP_GRASP"/>
    <property type="match status" value="1"/>
</dbReference>
<evidence type="ECO:0000256" key="2">
    <source>
        <dbReference type="ARBA" id="ARBA00003761"/>
    </source>
</evidence>
<evidence type="ECO:0000256" key="1">
    <source>
        <dbReference type="ARBA" id="ARBA00001953"/>
    </source>
</evidence>
<comment type="caution">
    <text evidence="13">The sequence shown here is derived from an EMBL/GenBank/DDBJ whole genome shotgun (WGS) entry which is preliminary data.</text>
</comment>
<comment type="cofactor">
    <cofactor evidence="1">
        <name>biotin</name>
        <dbReference type="ChEBI" id="CHEBI:57586"/>
    </cofactor>
</comment>
<evidence type="ECO:0000256" key="6">
    <source>
        <dbReference type="ARBA" id="ARBA00022840"/>
    </source>
</evidence>
<dbReference type="SMART" id="SM00878">
    <property type="entry name" value="Biotin_carb_C"/>
    <property type="match status" value="1"/>
</dbReference>
<dbReference type="PANTHER" id="PTHR48095">
    <property type="entry name" value="PYRUVATE CARBOXYLASE SUBUNIT A"/>
    <property type="match status" value="1"/>
</dbReference>
<keyword evidence="6 9" id="KW-0067">ATP-binding</keyword>
<dbReference type="InterPro" id="IPR005481">
    <property type="entry name" value="BC-like_N"/>
</dbReference>
<dbReference type="EMBL" id="ADMS01000077">
    <property type="protein sequence ID" value="EFF75268.1"/>
    <property type="molecule type" value="Genomic_DNA"/>
</dbReference>
<dbReference type="InterPro" id="IPR011761">
    <property type="entry name" value="ATP-grasp"/>
</dbReference>
<name>D4XD52_9BURK</name>
<dbReference type="InterPro" id="IPR051602">
    <property type="entry name" value="ACC_Biotin_Carboxylase"/>
</dbReference>
<keyword evidence="7" id="KW-0092">Biotin</keyword>
<dbReference type="InterPro" id="IPR005482">
    <property type="entry name" value="Biotin_COase_C"/>
</dbReference>
<dbReference type="Proteomes" id="UP000004510">
    <property type="component" value="Unassembled WGS sequence"/>
</dbReference>
<evidence type="ECO:0000313" key="14">
    <source>
        <dbReference type="Proteomes" id="UP000004510"/>
    </source>
</evidence>
<evidence type="ECO:0000259" key="11">
    <source>
        <dbReference type="PROSITE" id="PS50975"/>
    </source>
</evidence>
<dbReference type="Gene3D" id="3.30.470.20">
    <property type="entry name" value="ATP-grasp fold, B domain"/>
    <property type="match status" value="1"/>
</dbReference>
<comment type="catalytic activity">
    <reaction evidence="8">
        <text>N(6)-biotinyl-L-lysyl-[protein] + hydrogencarbonate + ATP = N(6)-carboxybiotinyl-L-lysyl-[protein] + ADP + phosphate + H(+)</text>
        <dbReference type="Rhea" id="RHEA:13501"/>
        <dbReference type="Rhea" id="RHEA-COMP:10505"/>
        <dbReference type="Rhea" id="RHEA-COMP:10506"/>
        <dbReference type="ChEBI" id="CHEBI:15378"/>
        <dbReference type="ChEBI" id="CHEBI:17544"/>
        <dbReference type="ChEBI" id="CHEBI:30616"/>
        <dbReference type="ChEBI" id="CHEBI:43474"/>
        <dbReference type="ChEBI" id="CHEBI:83144"/>
        <dbReference type="ChEBI" id="CHEBI:83145"/>
        <dbReference type="ChEBI" id="CHEBI:456216"/>
        <dbReference type="EC" id="6.3.4.14"/>
    </reaction>
</comment>
<dbReference type="InterPro" id="IPR001882">
    <property type="entry name" value="Biotin_BS"/>
</dbReference>
<accession>D4XD52</accession>
<dbReference type="GO" id="GO:0046872">
    <property type="term" value="F:metal ion binding"/>
    <property type="evidence" value="ECO:0007669"/>
    <property type="project" value="InterPro"/>
</dbReference>
<dbReference type="Pfam" id="PF00289">
    <property type="entry name" value="Biotin_carb_N"/>
    <property type="match status" value="1"/>
</dbReference>
<evidence type="ECO:0000256" key="8">
    <source>
        <dbReference type="ARBA" id="ARBA00048600"/>
    </source>
</evidence>
<gene>
    <name evidence="13" type="primary">accA2</name>
    <name evidence="13" type="ORF">HMPREF0004_3399</name>
</gene>
<reference evidence="14" key="1">
    <citation type="submission" date="2010-03" db="EMBL/GenBank/DDBJ databases">
        <title>Complete sequence of Mobiluncus curtisii ATCC 43063.</title>
        <authorList>
            <person name="Muzny D."/>
            <person name="Qin X."/>
            <person name="Deng J."/>
            <person name="Jiang H."/>
            <person name="Liu Y."/>
            <person name="Qu J."/>
            <person name="Song X.-Z."/>
            <person name="Zhang L."/>
            <person name="Thornton R."/>
            <person name="Coyle M."/>
            <person name="Francisco L."/>
            <person name="Jackson L."/>
            <person name="Javaid M."/>
            <person name="Korchina V."/>
            <person name="Kovar C."/>
            <person name="Mata R."/>
            <person name="Mathew T."/>
            <person name="Ngo R."/>
            <person name="Nguyen L."/>
            <person name="Nguyen N."/>
            <person name="Okwuonu G."/>
            <person name="Ongeri F."/>
            <person name="Pham C."/>
            <person name="Simmons D."/>
            <person name="Wilczek-Boney K."/>
            <person name="Hale W."/>
            <person name="Jakkamsetti A."/>
            <person name="Pham P."/>
            <person name="Ruth R."/>
            <person name="San Lucas F."/>
            <person name="Warren J."/>
            <person name="Zhang J."/>
            <person name="Zhao Z."/>
            <person name="Zhou C."/>
            <person name="Zhu D."/>
            <person name="Lee S."/>
            <person name="Bess C."/>
            <person name="Blankenburg K."/>
            <person name="Forbes L."/>
            <person name="Fu Q."/>
            <person name="Gubbala S."/>
            <person name="Hirani K."/>
            <person name="Jayaseelan J.C."/>
            <person name="Lara F."/>
            <person name="Munidasa M."/>
            <person name="Palculict T."/>
            <person name="Patil S."/>
            <person name="Pu L.-L."/>
            <person name="Saada N."/>
            <person name="Tang L."/>
            <person name="Weissenberger G."/>
            <person name="Zhu Y."/>
            <person name="Hemphill L."/>
            <person name="Shang Y."/>
            <person name="Youmans B."/>
            <person name="Ayvaz T."/>
            <person name="Ross M."/>
            <person name="Santibanez J."/>
            <person name="Aqrawi P."/>
            <person name="Gross S."/>
            <person name="Joshi V."/>
            <person name="Fowler G."/>
            <person name="Nazareth L."/>
            <person name="Reid J."/>
            <person name="Worley K."/>
            <person name="Petrosino J."/>
            <person name="Highlander S."/>
            <person name="Gibbs R."/>
            <person name="Gibbs R."/>
        </authorList>
    </citation>
    <scope>NUCLEOTIDE SEQUENCE [LARGE SCALE GENOMIC DNA]</scope>
    <source>
        <strain evidence="14">ATCC 43553</strain>
    </source>
</reference>